<proteinExistence type="predicted"/>
<dbReference type="Pfam" id="PF16267">
    <property type="entry name" value="DUF4920"/>
    <property type="match status" value="1"/>
</dbReference>
<comment type="caution">
    <text evidence="2">The sequence shown here is derived from an EMBL/GenBank/DDBJ whole genome shotgun (WGS) entry which is preliminary data.</text>
</comment>
<evidence type="ECO:0000256" key="1">
    <source>
        <dbReference type="SAM" id="SignalP"/>
    </source>
</evidence>
<feature type="signal peptide" evidence="1">
    <location>
        <begin position="1"/>
        <end position="20"/>
    </location>
</feature>
<dbReference type="RefSeq" id="WP_187464987.1">
    <property type="nucleotide sequence ID" value="NZ_JACSIT010000040.1"/>
</dbReference>
<name>A0A923PHT1_9BACT</name>
<keyword evidence="3" id="KW-1185">Reference proteome</keyword>
<keyword evidence="1" id="KW-0732">Signal</keyword>
<protein>
    <submittedName>
        <fullName evidence="2">DUF4920 domain-containing protein</fullName>
    </submittedName>
</protein>
<reference evidence="2" key="1">
    <citation type="submission" date="2020-08" db="EMBL/GenBank/DDBJ databases">
        <title>Lewinella bacteria from marine environments.</title>
        <authorList>
            <person name="Zhong Y."/>
        </authorList>
    </citation>
    <scope>NUCLEOTIDE SEQUENCE</scope>
    <source>
        <strain evidence="2">KCTC 42187</strain>
    </source>
</reference>
<accession>A0A923PHT1</accession>
<dbReference type="AlphaFoldDB" id="A0A923PHT1"/>
<dbReference type="Proteomes" id="UP000650081">
    <property type="component" value="Unassembled WGS sequence"/>
</dbReference>
<gene>
    <name evidence="2" type="ORF">H9S92_01650</name>
</gene>
<sequence>MHRILSLALFCSLVFACGNAPQEVATEETTGANSAEMVEATFGAEFDAATVMPANNLLASYDEASLTDTVATTLRGTVNEVCQAKGCWMTIATGTDEEMMVKFKDYGFFMPKDISGREVVMHGKAFLQLTPVEELQHYAEDAGKTPEEIAMITEPKRELHFLADGVQLIAPGE</sequence>
<evidence type="ECO:0000313" key="3">
    <source>
        <dbReference type="Proteomes" id="UP000650081"/>
    </source>
</evidence>
<dbReference type="EMBL" id="JACSIT010000040">
    <property type="protein sequence ID" value="MBC6992855.1"/>
    <property type="molecule type" value="Genomic_DNA"/>
</dbReference>
<feature type="chain" id="PRO_5036966309" evidence="1">
    <location>
        <begin position="21"/>
        <end position="173"/>
    </location>
</feature>
<evidence type="ECO:0000313" key="2">
    <source>
        <dbReference type="EMBL" id="MBC6992855.1"/>
    </source>
</evidence>
<dbReference type="InterPro" id="IPR032577">
    <property type="entry name" value="DUF4920"/>
</dbReference>
<organism evidence="2 3">
    <name type="scientific">Neolewinella lacunae</name>
    <dbReference type="NCBI Taxonomy" id="1517758"/>
    <lineage>
        <taxon>Bacteria</taxon>
        <taxon>Pseudomonadati</taxon>
        <taxon>Bacteroidota</taxon>
        <taxon>Saprospiria</taxon>
        <taxon>Saprospirales</taxon>
        <taxon>Lewinellaceae</taxon>
        <taxon>Neolewinella</taxon>
    </lineage>
</organism>
<dbReference type="PROSITE" id="PS51257">
    <property type="entry name" value="PROKAR_LIPOPROTEIN"/>
    <property type="match status" value="1"/>
</dbReference>